<dbReference type="InterPro" id="IPR052716">
    <property type="entry name" value="MOSC_domain"/>
</dbReference>
<sequence>MNSEDKKLLIGIVGVSILTYGVVTRLFSYLRSRSNPLVPVGTVKELYVYPIKSCKGISVFSFYCHELGPVSGEHYDRRFIVVDGKTGRFYTARQKPVMVTIECEIRDGILSVTASDGSSVQVDLAEVTRNKVVRTAVLHFNLRTDGLDCGDKAAEFFSKAIDEPDARLLMYTEGLHTERTCVTHPDWWNNNVPKRKDNCAYADLAPYMITTQASLDDLNSKLKSDVSSKNFRPVIVVDQCAAWDEDKWIDLQIGDTRLQCFRPCTRCVLTTVDPSTGTKNSDMQPLKKLREFRLAPEGPMRQQFKDLPIFGVNAAVDKPGYIHVGQTVYARYKKSAF</sequence>
<dbReference type="SUPFAM" id="SSF141673">
    <property type="entry name" value="MOSC N-terminal domain-like"/>
    <property type="match status" value="1"/>
</dbReference>
<keyword evidence="4" id="KW-1185">Reference proteome</keyword>
<dbReference type="GO" id="GO:0003824">
    <property type="term" value="F:catalytic activity"/>
    <property type="evidence" value="ECO:0007669"/>
    <property type="project" value="InterPro"/>
</dbReference>
<organism evidence="3 4">
    <name type="scientific">Trichostrongylus colubriformis</name>
    <name type="common">Black scour worm</name>
    <dbReference type="NCBI Taxonomy" id="6319"/>
    <lineage>
        <taxon>Eukaryota</taxon>
        <taxon>Metazoa</taxon>
        <taxon>Ecdysozoa</taxon>
        <taxon>Nematoda</taxon>
        <taxon>Chromadorea</taxon>
        <taxon>Rhabditida</taxon>
        <taxon>Rhabditina</taxon>
        <taxon>Rhabditomorpha</taxon>
        <taxon>Strongyloidea</taxon>
        <taxon>Trichostrongylidae</taxon>
        <taxon>Trichostrongylus</taxon>
    </lineage>
</organism>
<keyword evidence="1" id="KW-0472">Membrane</keyword>
<feature type="transmembrane region" description="Helical" evidence="1">
    <location>
        <begin position="7"/>
        <end position="27"/>
    </location>
</feature>
<dbReference type="InterPro" id="IPR005302">
    <property type="entry name" value="MoCF_Sase_C"/>
</dbReference>
<keyword evidence="1" id="KW-1133">Transmembrane helix</keyword>
<dbReference type="SUPFAM" id="SSF50800">
    <property type="entry name" value="PK beta-barrel domain-like"/>
    <property type="match status" value="1"/>
</dbReference>
<gene>
    <name evidence="3" type="ORF">GCK32_010812</name>
</gene>
<protein>
    <submittedName>
        <fullName evidence="3">MOSC domain-containing protein</fullName>
    </submittedName>
</protein>
<dbReference type="AlphaFoldDB" id="A0AAN8IIL2"/>
<evidence type="ECO:0000259" key="2">
    <source>
        <dbReference type="PROSITE" id="PS51340"/>
    </source>
</evidence>
<evidence type="ECO:0000313" key="3">
    <source>
        <dbReference type="EMBL" id="KAK5974896.1"/>
    </source>
</evidence>
<dbReference type="GO" id="GO:0030170">
    <property type="term" value="F:pyridoxal phosphate binding"/>
    <property type="evidence" value="ECO:0007669"/>
    <property type="project" value="InterPro"/>
</dbReference>
<feature type="domain" description="MOSC" evidence="2">
    <location>
        <begin position="163"/>
        <end position="331"/>
    </location>
</feature>
<dbReference type="InterPro" id="IPR011037">
    <property type="entry name" value="Pyrv_Knase-like_insert_dom_sf"/>
</dbReference>
<dbReference type="EMBL" id="WIXE01013680">
    <property type="protein sequence ID" value="KAK5974896.1"/>
    <property type="molecule type" value="Genomic_DNA"/>
</dbReference>
<keyword evidence="1" id="KW-0812">Transmembrane</keyword>
<dbReference type="PANTHER" id="PTHR36930">
    <property type="entry name" value="METAL-SULFUR CLUSTER BIOSYNTHESIS PROTEINS YUAD-RELATED"/>
    <property type="match status" value="1"/>
</dbReference>
<evidence type="ECO:0000313" key="4">
    <source>
        <dbReference type="Proteomes" id="UP001331761"/>
    </source>
</evidence>
<dbReference type="InterPro" id="IPR005303">
    <property type="entry name" value="MOCOS_middle"/>
</dbReference>
<dbReference type="PROSITE" id="PS51340">
    <property type="entry name" value="MOSC"/>
    <property type="match status" value="1"/>
</dbReference>
<reference evidence="3 4" key="1">
    <citation type="submission" date="2019-10" db="EMBL/GenBank/DDBJ databases">
        <title>Assembly and Annotation for the nematode Trichostrongylus colubriformis.</title>
        <authorList>
            <person name="Martin J."/>
        </authorList>
    </citation>
    <scope>NUCLEOTIDE SEQUENCE [LARGE SCALE GENOMIC DNA]</scope>
    <source>
        <strain evidence="3">G859</strain>
        <tissue evidence="3">Whole worm</tissue>
    </source>
</reference>
<evidence type="ECO:0000256" key="1">
    <source>
        <dbReference type="SAM" id="Phobius"/>
    </source>
</evidence>
<proteinExistence type="predicted"/>
<comment type="caution">
    <text evidence="3">The sequence shown here is derived from an EMBL/GenBank/DDBJ whole genome shotgun (WGS) entry which is preliminary data.</text>
</comment>
<dbReference type="Pfam" id="PF03473">
    <property type="entry name" value="MOSC"/>
    <property type="match status" value="1"/>
</dbReference>
<dbReference type="PANTHER" id="PTHR36930:SF1">
    <property type="entry name" value="MOSC DOMAIN-CONTAINING PROTEIN"/>
    <property type="match status" value="1"/>
</dbReference>
<dbReference type="Pfam" id="PF03476">
    <property type="entry name" value="MOSC_N"/>
    <property type="match status" value="1"/>
</dbReference>
<dbReference type="Proteomes" id="UP001331761">
    <property type="component" value="Unassembled WGS sequence"/>
</dbReference>
<name>A0AAN8IIL2_TRICO</name>
<accession>A0AAN8IIL2</accession>
<dbReference type="GO" id="GO:0030151">
    <property type="term" value="F:molybdenum ion binding"/>
    <property type="evidence" value="ECO:0007669"/>
    <property type="project" value="InterPro"/>
</dbReference>